<sequence>MRIRSATLTVALLGVLLLAGFLLARLGTGSGASLAPPLRAAPPVPASGVGSSEVLFSADALAHPAHELVRAQLQRHYDAINAKDYAAWVTTVVPERSAALDEAAWREAYDSSQDGTVRIDRIDDLEGARVLVRVRFVSIQDVEDAPPSVPARRICWHSSLPMSGEPPLIEQTGAGSSIAVPC</sequence>
<organism evidence="1 2">
    <name type="scientific">Pseudonocardia broussonetiae</name>
    <dbReference type="NCBI Taxonomy" id="2736640"/>
    <lineage>
        <taxon>Bacteria</taxon>
        <taxon>Bacillati</taxon>
        <taxon>Actinomycetota</taxon>
        <taxon>Actinomycetes</taxon>
        <taxon>Pseudonocardiales</taxon>
        <taxon>Pseudonocardiaceae</taxon>
        <taxon>Pseudonocardia</taxon>
    </lineage>
</organism>
<gene>
    <name evidence="1" type="ORF">HOP40_17485</name>
</gene>
<protein>
    <submittedName>
        <fullName evidence="1">Uncharacterized protein</fullName>
    </submittedName>
</protein>
<name>A0A6M6JK06_9PSEU</name>
<reference evidence="1 2" key="1">
    <citation type="submission" date="2020-05" db="EMBL/GenBank/DDBJ databases">
        <authorList>
            <person name="Mo P."/>
        </authorList>
    </citation>
    <scope>NUCLEOTIDE SEQUENCE [LARGE SCALE GENOMIC DNA]</scope>
    <source>
        <strain evidence="1 2">Gen01</strain>
    </source>
</reference>
<keyword evidence="2" id="KW-1185">Reference proteome</keyword>
<dbReference type="KEGG" id="pbro:HOP40_17485"/>
<dbReference type="EMBL" id="CP053564">
    <property type="protein sequence ID" value="QJY47380.1"/>
    <property type="molecule type" value="Genomic_DNA"/>
</dbReference>
<accession>A0A6M6JK06</accession>
<dbReference type="Proteomes" id="UP000505377">
    <property type="component" value="Chromosome"/>
</dbReference>
<proteinExistence type="predicted"/>
<dbReference type="AlphaFoldDB" id="A0A6M6JK06"/>
<evidence type="ECO:0000313" key="1">
    <source>
        <dbReference type="EMBL" id="QJY47380.1"/>
    </source>
</evidence>
<evidence type="ECO:0000313" key="2">
    <source>
        <dbReference type="Proteomes" id="UP000505377"/>
    </source>
</evidence>
<dbReference type="RefSeq" id="WP_172159924.1">
    <property type="nucleotide sequence ID" value="NZ_CP053564.1"/>
</dbReference>